<dbReference type="OrthoDB" id="4305709at2"/>
<keyword evidence="3" id="KW-1185">Reference proteome</keyword>
<feature type="transmembrane region" description="Helical" evidence="1">
    <location>
        <begin position="13"/>
        <end position="32"/>
    </location>
</feature>
<evidence type="ECO:0000256" key="1">
    <source>
        <dbReference type="SAM" id="Phobius"/>
    </source>
</evidence>
<name>A0A4U0SPH4_9ACTN</name>
<comment type="caution">
    <text evidence="2">The sequence shown here is derived from an EMBL/GenBank/DDBJ whole genome shotgun (WGS) entry which is preliminary data.</text>
</comment>
<sequence>MTSAQPLRKPPRWVRWTVVPLLVLAPVGYVIISAEQSRDSGIDKQNQAAATRLTHYWPSKVQRRIYQVPIPLGGVASGVAYLETNSWTTSTLYVQFRTNAGALDSFLAQLGTSRAALKTGDITITAQQRKMVRWNFRPAHQWAGASLTEHGDKPDHNLVVDLTNPDLPVIYVASTMNF</sequence>
<evidence type="ECO:0000313" key="3">
    <source>
        <dbReference type="Proteomes" id="UP000305778"/>
    </source>
</evidence>
<proteinExistence type="predicted"/>
<reference evidence="2 3" key="1">
    <citation type="submission" date="2019-04" db="EMBL/GenBank/DDBJ databases">
        <title>Streptomyces oryziradicis sp. nov., a novel actinomycete isolated from rhizosphere soil of rice (Oryza sativa L.).</title>
        <authorList>
            <person name="Li C."/>
        </authorList>
    </citation>
    <scope>NUCLEOTIDE SEQUENCE [LARGE SCALE GENOMIC DNA]</scope>
    <source>
        <strain evidence="2 3">NEAU-C40</strain>
    </source>
</reference>
<evidence type="ECO:0008006" key="4">
    <source>
        <dbReference type="Google" id="ProtNLM"/>
    </source>
</evidence>
<keyword evidence="1" id="KW-1133">Transmembrane helix</keyword>
<organism evidence="2 3">
    <name type="scientific">Actinacidiphila oryziradicis</name>
    <dbReference type="NCBI Taxonomy" id="2571141"/>
    <lineage>
        <taxon>Bacteria</taxon>
        <taxon>Bacillati</taxon>
        <taxon>Actinomycetota</taxon>
        <taxon>Actinomycetes</taxon>
        <taxon>Kitasatosporales</taxon>
        <taxon>Streptomycetaceae</taxon>
        <taxon>Actinacidiphila</taxon>
    </lineage>
</organism>
<gene>
    <name evidence="2" type="ORF">FCI23_14065</name>
</gene>
<dbReference type="RefSeq" id="WP_136723935.1">
    <property type="nucleotide sequence ID" value="NZ_SUMC01000010.1"/>
</dbReference>
<protein>
    <recommendedName>
        <fullName evidence="4">Sugar kinase</fullName>
    </recommendedName>
</protein>
<accession>A0A4U0SPH4</accession>
<dbReference type="EMBL" id="SUMC01000010">
    <property type="protein sequence ID" value="TKA11073.1"/>
    <property type="molecule type" value="Genomic_DNA"/>
</dbReference>
<evidence type="ECO:0000313" key="2">
    <source>
        <dbReference type="EMBL" id="TKA11073.1"/>
    </source>
</evidence>
<dbReference type="Proteomes" id="UP000305778">
    <property type="component" value="Unassembled WGS sequence"/>
</dbReference>
<dbReference type="AlphaFoldDB" id="A0A4U0SPH4"/>
<keyword evidence="1" id="KW-0812">Transmembrane</keyword>
<keyword evidence="1" id="KW-0472">Membrane</keyword>